<evidence type="ECO:0008006" key="4">
    <source>
        <dbReference type="Google" id="ProtNLM"/>
    </source>
</evidence>
<dbReference type="InterPro" id="IPR048028">
    <property type="entry name" value="Psb34-like"/>
</dbReference>
<dbReference type="OrthoDB" id="532864at2"/>
<organism evidence="2 3">
    <name type="scientific">Planktothrix serta PCC 8927</name>
    <dbReference type="NCBI Taxonomy" id="671068"/>
    <lineage>
        <taxon>Bacteria</taxon>
        <taxon>Bacillati</taxon>
        <taxon>Cyanobacteriota</taxon>
        <taxon>Cyanophyceae</taxon>
        <taxon>Oscillatoriophycideae</taxon>
        <taxon>Oscillatoriales</taxon>
        <taxon>Microcoleaceae</taxon>
        <taxon>Planktothrix</taxon>
    </lineage>
</organism>
<dbReference type="NCBIfam" id="NF033486">
    <property type="entry name" value="harvest_ssl1498"/>
    <property type="match status" value="1"/>
</dbReference>
<dbReference type="AlphaFoldDB" id="A0A7Z9E1J3"/>
<reference evidence="2" key="1">
    <citation type="submission" date="2019-10" db="EMBL/GenBank/DDBJ databases">
        <authorList>
            <consortium name="Genoscope - CEA"/>
            <person name="William W."/>
        </authorList>
    </citation>
    <scope>NUCLEOTIDE SEQUENCE [LARGE SCALE GENOMIC DNA]</scope>
    <source>
        <strain evidence="2">BBR_PRJEB10992</strain>
    </source>
</reference>
<name>A0A7Z9E1J3_9CYAN</name>
<evidence type="ECO:0000313" key="2">
    <source>
        <dbReference type="EMBL" id="VXD22885.1"/>
    </source>
</evidence>
<feature type="transmembrane region" description="Helical" evidence="1">
    <location>
        <begin position="34"/>
        <end position="55"/>
    </location>
</feature>
<proteinExistence type="predicted"/>
<keyword evidence="1" id="KW-0472">Membrane</keyword>
<dbReference type="RefSeq" id="WP_156093264.1">
    <property type="nucleotide sequence ID" value="NZ_LR734878.1"/>
</dbReference>
<accession>A0A7Z9E1J3</accession>
<dbReference type="EMBL" id="CZCU02000153">
    <property type="protein sequence ID" value="VXD22885.1"/>
    <property type="molecule type" value="Genomic_DNA"/>
</dbReference>
<evidence type="ECO:0000313" key="3">
    <source>
        <dbReference type="Proteomes" id="UP000184550"/>
    </source>
</evidence>
<gene>
    <name evidence="2" type="ORF">PL8927_760157</name>
</gene>
<dbReference type="Proteomes" id="UP000184550">
    <property type="component" value="Unassembled WGS sequence"/>
</dbReference>
<comment type="caution">
    <text evidence="2">The sequence shown here is derived from an EMBL/GenBank/DDBJ whole genome shotgun (WGS) entry which is preliminary data.</text>
</comment>
<sequence>MPYIKEEGGRLNNFAVEPKVYTAEPPTSSQKRNYLITGLAGMALVGGLVFLAFTIS</sequence>
<protein>
    <recommendedName>
        <fullName evidence="4">Ssl1498 family light-harvesting-like protein</fullName>
    </recommendedName>
</protein>
<dbReference type="Pfam" id="PF26394">
    <property type="entry name" value="Psb34"/>
    <property type="match status" value="1"/>
</dbReference>
<keyword evidence="1" id="KW-1133">Transmembrane helix</keyword>
<keyword evidence="1" id="KW-0812">Transmembrane</keyword>
<keyword evidence="3" id="KW-1185">Reference proteome</keyword>
<evidence type="ECO:0000256" key="1">
    <source>
        <dbReference type="SAM" id="Phobius"/>
    </source>
</evidence>